<accession>A0A8T0EM14</accession>
<protein>
    <submittedName>
        <fullName evidence="2">Uncharacterized protein</fullName>
    </submittedName>
</protein>
<reference evidence="2" key="2">
    <citation type="submission" date="2020-06" db="EMBL/GenBank/DDBJ databases">
        <authorList>
            <person name="Sheffer M."/>
        </authorList>
    </citation>
    <scope>NUCLEOTIDE SEQUENCE</scope>
</reference>
<comment type="caution">
    <text evidence="2">The sequence shown here is derived from an EMBL/GenBank/DDBJ whole genome shotgun (WGS) entry which is preliminary data.</text>
</comment>
<evidence type="ECO:0000256" key="1">
    <source>
        <dbReference type="SAM" id="MobiDB-lite"/>
    </source>
</evidence>
<keyword evidence="3" id="KW-1185">Reference proteome</keyword>
<reference evidence="2" key="1">
    <citation type="journal article" date="2020" name="bioRxiv">
        <title>Chromosome-level reference genome of the European wasp spider Argiope bruennichi: a resource for studies on range expansion and evolutionary adaptation.</title>
        <authorList>
            <person name="Sheffer M.M."/>
            <person name="Hoppe A."/>
            <person name="Krehenwinkel H."/>
            <person name="Uhl G."/>
            <person name="Kuss A.W."/>
            <person name="Jensen L."/>
            <person name="Jensen C."/>
            <person name="Gillespie R.G."/>
            <person name="Hoff K.J."/>
            <person name="Prost S."/>
        </authorList>
    </citation>
    <scope>NUCLEOTIDE SEQUENCE</scope>
</reference>
<sequence length="111" mass="12562">MIIRRISCGRAIDSLSLQGKKEYVIDENGLIDERLFPISLDRKTSRIEPPDGLPLPSEESDVENRHGADDGSSPALDMKLLITCLTLTETEKLEPRAIPLWKRLLRPVQRL</sequence>
<dbReference type="AlphaFoldDB" id="A0A8T0EM14"/>
<gene>
    <name evidence="2" type="ORF">HNY73_017168</name>
</gene>
<evidence type="ECO:0000313" key="3">
    <source>
        <dbReference type="Proteomes" id="UP000807504"/>
    </source>
</evidence>
<dbReference type="EMBL" id="JABXBU010002227">
    <property type="protein sequence ID" value="KAF8774638.1"/>
    <property type="molecule type" value="Genomic_DNA"/>
</dbReference>
<organism evidence="2 3">
    <name type="scientific">Argiope bruennichi</name>
    <name type="common">Wasp spider</name>
    <name type="synonym">Aranea bruennichi</name>
    <dbReference type="NCBI Taxonomy" id="94029"/>
    <lineage>
        <taxon>Eukaryota</taxon>
        <taxon>Metazoa</taxon>
        <taxon>Ecdysozoa</taxon>
        <taxon>Arthropoda</taxon>
        <taxon>Chelicerata</taxon>
        <taxon>Arachnida</taxon>
        <taxon>Araneae</taxon>
        <taxon>Araneomorphae</taxon>
        <taxon>Entelegynae</taxon>
        <taxon>Araneoidea</taxon>
        <taxon>Araneidae</taxon>
        <taxon>Argiope</taxon>
    </lineage>
</organism>
<dbReference type="Proteomes" id="UP000807504">
    <property type="component" value="Unassembled WGS sequence"/>
</dbReference>
<evidence type="ECO:0000313" key="2">
    <source>
        <dbReference type="EMBL" id="KAF8774638.1"/>
    </source>
</evidence>
<name>A0A8T0EM14_ARGBR</name>
<feature type="region of interest" description="Disordered" evidence="1">
    <location>
        <begin position="42"/>
        <end position="72"/>
    </location>
</feature>
<proteinExistence type="predicted"/>